<name>A0A9J6GTQ2_HAELO</name>
<keyword evidence="4 8" id="KW-0472">Membrane</keyword>
<evidence type="ECO:0000256" key="2">
    <source>
        <dbReference type="ARBA" id="ARBA00022692"/>
    </source>
</evidence>
<dbReference type="GO" id="GO:0004930">
    <property type="term" value="F:G protein-coupled receptor activity"/>
    <property type="evidence" value="ECO:0007669"/>
    <property type="project" value="InterPro"/>
</dbReference>
<proteinExistence type="predicted"/>
<keyword evidence="6" id="KW-0325">Glycoprotein</keyword>
<evidence type="ECO:0000313" key="10">
    <source>
        <dbReference type="EMBL" id="KAH9378112.1"/>
    </source>
</evidence>
<evidence type="ECO:0000256" key="4">
    <source>
        <dbReference type="ARBA" id="ARBA00023136"/>
    </source>
</evidence>
<comment type="subcellular location">
    <subcellularLocation>
        <location evidence="1">Membrane</location>
        <topology evidence="1">Multi-pass membrane protein</topology>
    </subcellularLocation>
</comment>
<feature type="compositionally biased region" description="Polar residues" evidence="7">
    <location>
        <begin position="10"/>
        <end position="21"/>
    </location>
</feature>
<dbReference type="InterPro" id="IPR000337">
    <property type="entry name" value="GPCR_3"/>
</dbReference>
<dbReference type="OrthoDB" id="6366218at2759"/>
<organism evidence="10 11">
    <name type="scientific">Haemaphysalis longicornis</name>
    <name type="common">Bush tick</name>
    <dbReference type="NCBI Taxonomy" id="44386"/>
    <lineage>
        <taxon>Eukaryota</taxon>
        <taxon>Metazoa</taxon>
        <taxon>Ecdysozoa</taxon>
        <taxon>Arthropoda</taxon>
        <taxon>Chelicerata</taxon>
        <taxon>Arachnida</taxon>
        <taxon>Acari</taxon>
        <taxon>Parasitiformes</taxon>
        <taxon>Ixodida</taxon>
        <taxon>Ixodoidea</taxon>
        <taxon>Ixodidae</taxon>
        <taxon>Haemaphysalinae</taxon>
        <taxon>Haemaphysalis</taxon>
    </lineage>
</organism>
<dbReference type="InterPro" id="IPR028082">
    <property type="entry name" value="Peripla_BP_I"/>
</dbReference>
<feature type="transmembrane region" description="Helical" evidence="8">
    <location>
        <begin position="51"/>
        <end position="74"/>
    </location>
</feature>
<evidence type="ECO:0000313" key="11">
    <source>
        <dbReference type="Proteomes" id="UP000821853"/>
    </source>
</evidence>
<evidence type="ECO:0000256" key="5">
    <source>
        <dbReference type="ARBA" id="ARBA00023170"/>
    </source>
</evidence>
<dbReference type="InterPro" id="IPR001828">
    <property type="entry name" value="ANF_lig-bd_rcpt"/>
</dbReference>
<dbReference type="EMBL" id="JABSTR010000008">
    <property type="protein sequence ID" value="KAH9378112.1"/>
    <property type="molecule type" value="Genomic_DNA"/>
</dbReference>
<dbReference type="PRINTS" id="PR00248">
    <property type="entry name" value="GPCRMGR"/>
</dbReference>
<accession>A0A9J6GTQ2</accession>
<evidence type="ECO:0000256" key="1">
    <source>
        <dbReference type="ARBA" id="ARBA00004141"/>
    </source>
</evidence>
<keyword evidence="2 8" id="KW-0812">Transmembrane</keyword>
<dbReference type="GO" id="GO:0016020">
    <property type="term" value="C:membrane"/>
    <property type="evidence" value="ECO:0007669"/>
    <property type="project" value="UniProtKB-SubCell"/>
</dbReference>
<feature type="region of interest" description="Disordered" evidence="7">
    <location>
        <begin position="1504"/>
        <end position="1542"/>
    </location>
</feature>
<gene>
    <name evidence="10" type="ORF">HPB48_020628</name>
</gene>
<evidence type="ECO:0000259" key="9">
    <source>
        <dbReference type="Pfam" id="PF01094"/>
    </source>
</evidence>
<keyword evidence="3 8" id="KW-1133">Transmembrane helix</keyword>
<comment type="caution">
    <text evidence="10">The sequence shown here is derived from an EMBL/GenBank/DDBJ whole genome shotgun (WGS) entry which is preliminary data.</text>
</comment>
<dbReference type="Proteomes" id="UP000821853">
    <property type="component" value="Unassembled WGS sequence"/>
</dbReference>
<feature type="domain" description="Receptor ligand binding region" evidence="9">
    <location>
        <begin position="1057"/>
        <end position="1450"/>
    </location>
</feature>
<dbReference type="VEuPathDB" id="VectorBase:HLOH_040411"/>
<evidence type="ECO:0000256" key="8">
    <source>
        <dbReference type="SAM" id="Phobius"/>
    </source>
</evidence>
<protein>
    <recommendedName>
        <fullName evidence="9">Receptor ligand binding region domain-containing protein</fullName>
    </recommendedName>
</protein>
<dbReference type="InterPro" id="IPR050726">
    <property type="entry name" value="mGluR"/>
</dbReference>
<dbReference type="Pfam" id="PF01094">
    <property type="entry name" value="ANF_receptor"/>
    <property type="match status" value="2"/>
</dbReference>
<keyword evidence="11" id="KW-1185">Reference proteome</keyword>
<feature type="region of interest" description="Disordered" evidence="7">
    <location>
        <begin position="1"/>
        <end position="23"/>
    </location>
</feature>
<dbReference type="PANTHER" id="PTHR24060">
    <property type="entry name" value="METABOTROPIC GLUTAMATE RECEPTOR"/>
    <property type="match status" value="1"/>
</dbReference>
<evidence type="ECO:0000256" key="7">
    <source>
        <dbReference type="SAM" id="MobiDB-lite"/>
    </source>
</evidence>
<feature type="domain" description="Receptor ligand binding region" evidence="9">
    <location>
        <begin position="141"/>
        <end position="333"/>
    </location>
</feature>
<dbReference type="OMA" id="WISANGW"/>
<dbReference type="SUPFAM" id="SSF53822">
    <property type="entry name" value="Periplasmic binding protein-like I"/>
    <property type="match status" value="3"/>
</dbReference>
<sequence length="1542" mass="164812">MRGSPLRGSPLTNAPQGSNVTLPGAARVPVATAEMGFHTTAVHLRRNPRRFVMALPSLSPVVLVGLLVALGIVMPSSAVDPTSQAGATACPAPRRGDDGILLEPDADVFLGAFVQAHEPARDALLGCGVPLTQGVEALELFKWAVALLNRDQGFVPGVKIGMRVFDSCGHKARAYLQLDALLPVLRGSSETCLGTANSSRVIGTLMTSTLRDEELIANLLREHDVPTIPLESSAIAPPEYLAKLLLESAFDMKWEHFAVLHAHDEPSLAVVKALGQRVVSAASPCITLIETLPLEGGGAGGVPEKSRQRLRSLLAQLEDTTPVVVVAPPDAVEALAELIASEPDSFLRHRQWFFSWVPTEETLRRLGPLLNRGGFYALAPYPPTVGSFEEHWDNLSVNAASRRPRDQWYLELVARRKLCRVQGVRTPGLENAVPCPDLSLSRDPAHALVRTSRALPAARGVFTLAQALRSAWKALCRGQPGLCPDSDGSPGGSFASAFLEPGGDPDGDAVAATESAVPGREARAASDVLGELGGSHLALTRFLYDAVKGADYKQLILYDSEEAKLLQKDTRFMPALCSLDTCQNCIRFRTSRLEEVDTIVPSASSVPAGDAAPTSTADIVLPLLLPLHNSGQSAFGCGDAVNRLAVQDLEAASWMVGKINSNGLLLPGLKLGLRVVDTCSSAPVLTRDLTAALEHFTELGLPTVFVSSSLSAEHTRIPLPVERIADAAVAYLQSLDWSYISLVSSESEARASEAFRDRAESAGMCFAVRATLAAGTGAGPKPADAPRFGHGQWGPGSWTMLDLVLLHGGGQPVSFEGHEDDALGAVLLRPQYGQVLDFESYYERLRPEQDRFFGELWEHARSCDSMQHGQECSVRLLPSRSVVDVMQAVLVAATALRDLREQVCGGSREVADATYCARMLSTAVGVGEALEEHIRRAATMRVGDKDQMFAFTNNGHGDIAVDLWNIRKSPAGIAPQKAGHLTDDRFTELMPVVTYGGVGGKEMALSELRSQCLSTSCHAECAQKAVDFLLVSSPDHRGDSPFRCSARVSESGVRGVEAFLWALDQINASPSVLPGVKLGAVVFDTCESREKTYRDLANFASDSLASLATGVRLPKLEHVFGFVASGRNAAGKCTVKPAADVLAAAAGVPTVASDSSLVQLGGRRYPSLLRVQPSNVEVAQAVLRVLRHFKWTYVSAVYDDQDDELQDAWEQFERALEGSSLRLAASLRLRNGASDEAVRGAAAQLLRRRREGARVVVLFIRDSAAESLLTRLHEMTSSSSSPQSSDLIFVALGLRDVLARHPQVALGSLSLRVASGDVPGFRDHLQHLSYVANGRDPWYRAYVEQKTGCRGPAACGNALAPALASSASSLEEEDGDVAASTVTAVFALASGLDQARKTRCPTADKPCSMVMDEAYRSLVTNFTRNVRITRHDGSVFKFADGNSGNGRVQVAYYLSPGTAGTKGTFSQIGTYNRDEGLQMNASLPEVAPGRSPYTLNSSCEADSNCNPVRSHDAASQDPAVQALSSGGDGAQPDHWRCTARAP</sequence>
<keyword evidence="5" id="KW-0675">Receptor</keyword>
<dbReference type="Gene3D" id="3.40.50.2300">
    <property type="match status" value="7"/>
</dbReference>
<evidence type="ECO:0000256" key="6">
    <source>
        <dbReference type="ARBA" id="ARBA00023180"/>
    </source>
</evidence>
<evidence type="ECO:0000256" key="3">
    <source>
        <dbReference type="ARBA" id="ARBA00022989"/>
    </source>
</evidence>
<reference evidence="10 11" key="1">
    <citation type="journal article" date="2020" name="Cell">
        <title>Large-Scale Comparative Analyses of Tick Genomes Elucidate Their Genetic Diversity and Vector Capacities.</title>
        <authorList>
            <consortium name="Tick Genome and Microbiome Consortium (TIGMIC)"/>
            <person name="Jia N."/>
            <person name="Wang J."/>
            <person name="Shi W."/>
            <person name="Du L."/>
            <person name="Sun Y."/>
            <person name="Zhan W."/>
            <person name="Jiang J.F."/>
            <person name="Wang Q."/>
            <person name="Zhang B."/>
            <person name="Ji P."/>
            <person name="Bell-Sakyi L."/>
            <person name="Cui X.M."/>
            <person name="Yuan T.T."/>
            <person name="Jiang B.G."/>
            <person name="Yang W.F."/>
            <person name="Lam T.T."/>
            <person name="Chang Q.C."/>
            <person name="Ding S.J."/>
            <person name="Wang X.J."/>
            <person name="Zhu J.G."/>
            <person name="Ruan X.D."/>
            <person name="Zhao L."/>
            <person name="Wei J.T."/>
            <person name="Ye R.Z."/>
            <person name="Que T.C."/>
            <person name="Du C.H."/>
            <person name="Zhou Y.H."/>
            <person name="Cheng J.X."/>
            <person name="Dai P.F."/>
            <person name="Guo W.B."/>
            <person name="Han X.H."/>
            <person name="Huang E.J."/>
            <person name="Li L.F."/>
            <person name="Wei W."/>
            <person name="Gao Y.C."/>
            <person name="Liu J.Z."/>
            <person name="Shao H.Z."/>
            <person name="Wang X."/>
            <person name="Wang C.C."/>
            <person name="Yang T.C."/>
            <person name="Huo Q.B."/>
            <person name="Li W."/>
            <person name="Chen H.Y."/>
            <person name="Chen S.E."/>
            <person name="Zhou L.G."/>
            <person name="Ni X.B."/>
            <person name="Tian J.H."/>
            <person name="Sheng Y."/>
            <person name="Liu T."/>
            <person name="Pan Y.S."/>
            <person name="Xia L.Y."/>
            <person name="Li J."/>
            <person name="Zhao F."/>
            <person name="Cao W.C."/>
        </authorList>
    </citation>
    <scope>NUCLEOTIDE SEQUENCE [LARGE SCALE GENOMIC DNA]</scope>
    <source>
        <strain evidence="10">HaeL-2018</strain>
    </source>
</reference>